<sequence length="254" mass="27751">MKTISTPYRRVLENVVDNLIDENTEITSFDTATFILVASSANFPTTGNVGDIVFNAEDSRQFATIVSVDSTTQVTLDGSIGLSYYYSVAPAATAFLLVTQDAATASYWMATYSVGDRVNCVGAAQTTTFNLGLATILSLDYDGTVGSETATMTLDLPMSTDDDVFAYVEGELQTLPVNELIVVKFILDEEAGYAEFALNGDAFVYLYQGIYEPDEPSLIQLENNVMGAIQEVLRSPWPKANVMIKDSYGMYFDY</sequence>
<accession>X0RXS6</accession>
<organism evidence="1">
    <name type="scientific">marine sediment metagenome</name>
    <dbReference type="NCBI Taxonomy" id="412755"/>
    <lineage>
        <taxon>unclassified sequences</taxon>
        <taxon>metagenomes</taxon>
        <taxon>ecological metagenomes</taxon>
    </lineage>
</organism>
<dbReference type="EMBL" id="BARS01006326">
    <property type="protein sequence ID" value="GAF67816.1"/>
    <property type="molecule type" value="Genomic_DNA"/>
</dbReference>
<name>X0RXS6_9ZZZZ</name>
<gene>
    <name evidence="1" type="ORF">S01H1_12336</name>
</gene>
<dbReference type="AlphaFoldDB" id="X0RXS6"/>
<comment type="caution">
    <text evidence="1">The sequence shown here is derived from an EMBL/GenBank/DDBJ whole genome shotgun (WGS) entry which is preliminary data.</text>
</comment>
<proteinExistence type="predicted"/>
<evidence type="ECO:0000313" key="1">
    <source>
        <dbReference type="EMBL" id="GAF67816.1"/>
    </source>
</evidence>
<reference evidence="1" key="1">
    <citation type="journal article" date="2014" name="Front. Microbiol.">
        <title>High frequency of phylogenetically diverse reductive dehalogenase-homologous genes in deep subseafloor sedimentary metagenomes.</title>
        <authorList>
            <person name="Kawai M."/>
            <person name="Futagami T."/>
            <person name="Toyoda A."/>
            <person name="Takaki Y."/>
            <person name="Nishi S."/>
            <person name="Hori S."/>
            <person name="Arai W."/>
            <person name="Tsubouchi T."/>
            <person name="Morono Y."/>
            <person name="Uchiyama I."/>
            <person name="Ito T."/>
            <person name="Fujiyama A."/>
            <person name="Inagaki F."/>
            <person name="Takami H."/>
        </authorList>
    </citation>
    <scope>NUCLEOTIDE SEQUENCE</scope>
    <source>
        <strain evidence="1">Expedition CK06-06</strain>
    </source>
</reference>
<protein>
    <submittedName>
        <fullName evidence="1">Uncharacterized protein</fullName>
    </submittedName>
</protein>